<protein>
    <submittedName>
        <fullName evidence="2">Uncharacterized protein</fullName>
    </submittedName>
</protein>
<evidence type="ECO:0000256" key="1">
    <source>
        <dbReference type="SAM" id="MobiDB-lite"/>
    </source>
</evidence>
<organism evidence="2 3">
    <name type="scientific">Alligator mississippiensis</name>
    <name type="common">American alligator</name>
    <dbReference type="NCBI Taxonomy" id="8496"/>
    <lineage>
        <taxon>Eukaryota</taxon>
        <taxon>Metazoa</taxon>
        <taxon>Chordata</taxon>
        <taxon>Craniata</taxon>
        <taxon>Vertebrata</taxon>
        <taxon>Euteleostomi</taxon>
        <taxon>Archelosauria</taxon>
        <taxon>Archosauria</taxon>
        <taxon>Crocodylia</taxon>
        <taxon>Alligatoridae</taxon>
        <taxon>Alligatorinae</taxon>
        <taxon>Alligator</taxon>
    </lineage>
</organism>
<reference evidence="2 3" key="1">
    <citation type="journal article" date="2012" name="Genome Biol.">
        <title>Sequencing three crocodilian genomes to illuminate the evolution of archosaurs and amniotes.</title>
        <authorList>
            <person name="St John J.A."/>
            <person name="Braun E.L."/>
            <person name="Isberg S.R."/>
            <person name="Miles L.G."/>
            <person name="Chong A.Y."/>
            <person name="Gongora J."/>
            <person name="Dalzell P."/>
            <person name="Moran C."/>
            <person name="Bed'hom B."/>
            <person name="Abzhanov A."/>
            <person name="Burgess S.C."/>
            <person name="Cooksey A.M."/>
            <person name="Castoe T.A."/>
            <person name="Crawford N.G."/>
            <person name="Densmore L.D."/>
            <person name="Drew J.C."/>
            <person name="Edwards S.V."/>
            <person name="Faircloth B.C."/>
            <person name="Fujita M.K."/>
            <person name="Greenwold M.J."/>
            <person name="Hoffmann F.G."/>
            <person name="Howard J.M."/>
            <person name="Iguchi T."/>
            <person name="Janes D.E."/>
            <person name="Khan S.Y."/>
            <person name="Kohno S."/>
            <person name="de Koning A.J."/>
            <person name="Lance S.L."/>
            <person name="McCarthy F.M."/>
            <person name="McCormack J.E."/>
            <person name="Merchant M.E."/>
            <person name="Peterson D.G."/>
            <person name="Pollock D.D."/>
            <person name="Pourmand N."/>
            <person name="Raney B.J."/>
            <person name="Roessler K.A."/>
            <person name="Sanford J.R."/>
            <person name="Sawyer R.H."/>
            <person name="Schmidt C.J."/>
            <person name="Triplett E.W."/>
            <person name="Tuberville T.D."/>
            <person name="Venegas-Anaya M."/>
            <person name="Howard J.T."/>
            <person name="Jarvis E.D."/>
            <person name="Guillette L.J.Jr."/>
            <person name="Glenn T.C."/>
            <person name="Green R.E."/>
            <person name="Ray D.A."/>
        </authorList>
    </citation>
    <scope>NUCLEOTIDE SEQUENCE [LARGE SCALE GENOMIC DNA]</scope>
    <source>
        <strain evidence="2">KSC_2009_1</strain>
    </source>
</reference>
<feature type="compositionally biased region" description="Low complexity" evidence="1">
    <location>
        <begin position="123"/>
        <end position="139"/>
    </location>
</feature>
<feature type="region of interest" description="Disordered" evidence="1">
    <location>
        <begin position="104"/>
        <end position="145"/>
    </location>
</feature>
<gene>
    <name evidence="2" type="ORF">Y1Q_0005096</name>
</gene>
<sequence length="145" mass="16420">MKQLCEAVTSVNRLTREVALYGHLAKHQGNLLPRFNQFVSCVRSALWKARNLLLYRHTDVEVVGCVKMALSELQTYYQTSVVEDGEDATKATWHRDMWHRTFQLPLSEEGGSDSEEEEETSGAEDSNSSSRSSSGTWSDSDMDNR</sequence>
<dbReference type="Proteomes" id="UP000050525">
    <property type="component" value="Unassembled WGS sequence"/>
</dbReference>
<feature type="compositionally biased region" description="Acidic residues" evidence="1">
    <location>
        <begin position="110"/>
        <end position="122"/>
    </location>
</feature>
<dbReference type="AlphaFoldDB" id="A0A151MUA0"/>
<evidence type="ECO:0000313" key="2">
    <source>
        <dbReference type="EMBL" id="KYO28102.1"/>
    </source>
</evidence>
<keyword evidence="3" id="KW-1185">Reference proteome</keyword>
<evidence type="ECO:0000313" key="3">
    <source>
        <dbReference type="Proteomes" id="UP000050525"/>
    </source>
</evidence>
<name>A0A151MUA0_ALLMI</name>
<accession>A0A151MUA0</accession>
<comment type="caution">
    <text evidence="2">The sequence shown here is derived from an EMBL/GenBank/DDBJ whole genome shotgun (WGS) entry which is preliminary data.</text>
</comment>
<proteinExistence type="predicted"/>
<dbReference type="EMBL" id="AKHW03005047">
    <property type="protein sequence ID" value="KYO28102.1"/>
    <property type="molecule type" value="Genomic_DNA"/>
</dbReference>